<dbReference type="EnsemblBacteria" id="CAL43611">
    <property type="protein sequence ID" value="CAL43611"/>
    <property type="gene ID" value="FP1543"/>
</dbReference>
<proteinExistence type="inferred from homology"/>
<keyword evidence="5" id="KW-0963">Cytoplasm</keyword>
<feature type="binding site" evidence="5">
    <location>
        <position position="46"/>
    </location>
    <ligand>
        <name>NADPH</name>
        <dbReference type="ChEBI" id="CHEBI:57783"/>
    </ligand>
</feature>
<keyword evidence="8" id="KW-1185">Reference proteome</keyword>
<dbReference type="Proteomes" id="UP000006394">
    <property type="component" value="Chromosome"/>
</dbReference>
<dbReference type="GO" id="GO:0004497">
    <property type="term" value="F:monooxygenase activity"/>
    <property type="evidence" value="ECO:0007669"/>
    <property type="project" value="UniProtKB-UniRule"/>
</dbReference>
<dbReference type="KEGG" id="fps:FP1543"/>
<reference evidence="7 8" key="1">
    <citation type="journal article" date="2007" name="Nat. Biotechnol.">
        <title>Complete genome sequence of the fish pathogen Flavobacterium psychrophilum.</title>
        <authorList>
            <person name="Duchaud E."/>
            <person name="Boussaha M."/>
            <person name="Loux V."/>
            <person name="Bernardet J.F."/>
            <person name="Michel C."/>
            <person name="Kerouault B."/>
            <person name="Mondot S."/>
            <person name="Nicolas P."/>
            <person name="Bossy R."/>
            <person name="Caron C."/>
            <person name="Bessieres P."/>
            <person name="Gibrat J.F."/>
            <person name="Claverol S."/>
            <person name="Dumetz F."/>
            <person name="Le Henaff M."/>
            <person name="Benmansour A."/>
        </authorList>
    </citation>
    <scope>NUCLEOTIDE SEQUENCE [LARGE SCALE GENOMIC DNA]</scope>
    <source>
        <strain evidence="8">ATCC 49511 / DSM 21280 / CIP 103535 / JIP02/86</strain>
    </source>
</reference>
<comment type="function">
    <text evidence="5">An FAD-requiring monooxygenase active on some tetracycline antibiotic derivatives, which leads to their inactivation. Hydroxylates carbon 11a of tetracycline and some analogs.</text>
</comment>
<comment type="catalytic activity">
    <reaction evidence="5">
        <text>a tetracycline + NADPH + O2 + H(+) = an 11a-hydroxytetracycline + NADP(+) + H2O</text>
        <dbReference type="Rhea" id="RHEA:61444"/>
        <dbReference type="ChEBI" id="CHEBI:15377"/>
        <dbReference type="ChEBI" id="CHEBI:15378"/>
        <dbReference type="ChEBI" id="CHEBI:15379"/>
        <dbReference type="ChEBI" id="CHEBI:57783"/>
        <dbReference type="ChEBI" id="CHEBI:58349"/>
        <dbReference type="ChEBI" id="CHEBI:144644"/>
        <dbReference type="ChEBI" id="CHEBI:144645"/>
    </reaction>
</comment>
<evidence type="ECO:0000313" key="7">
    <source>
        <dbReference type="EMBL" id="CAL43611.1"/>
    </source>
</evidence>
<evidence type="ECO:0000256" key="2">
    <source>
        <dbReference type="ARBA" id="ARBA00022827"/>
    </source>
</evidence>
<dbReference type="AlphaFoldDB" id="A6GZT8"/>
<evidence type="ECO:0000256" key="4">
    <source>
        <dbReference type="ARBA" id="ARBA00023033"/>
    </source>
</evidence>
<protein>
    <recommendedName>
        <fullName evidence="5">Flavin-dependent monooxygenase</fullName>
    </recommendedName>
    <alternativeName>
        <fullName evidence="5">TetX monooxygenase</fullName>
        <shortName evidence="5">TetX</shortName>
        <ecNumber evidence="5">1.14.13.-</ecNumber>
    </alternativeName>
</protein>
<feature type="binding site" evidence="5">
    <location>
        <position position="109"/>
    </location>
    <ligand>
        <name>FAD</name>
        <dbReference type="ChEBI" id="CHEBI:57692"/>
    </ligand>
</feature>
<dbReference type="PANTHER" id="PTHR46972">
    <property type="entry name" value="MONOOXYGENASE ASQM-RELATED"/>
    <property type="match status" value="1"/>
</dbReference>
<keyword evidence="5" id="KW-0521">NADP</keyword>
<dbReference type="Gene3D" id="3.50.50.60">
    <property type="entry name" value="FAD/NAD(P)-binding domain"/>
    <property type="match status" value="1"/>
</dbReference>
<keyword evidence="2 5" id="KW-0274">FAD</keyword>
<feature type="binding site" evidence="5">
    <location>
        <position position="302"/>
    </location>
    <ligand>
        <name>FAD</name>
        <dbReference type="ChEBI" id="CHEBI:57692"/>
    </ligand>
</feature>
<dbReference type="GO" id="GO:0071949">
    <property type="term" value="F:FAD binding"/>
    <property type="evidence" value="ECO:0007669"/>
    <property type="project" value="InterPro"/>
</dbReference>
<keyword evidence="4 5" id="KW-0503">Monooxygenase</keyword>
<comment type="similarity">
    <text evidence="5">Belongs to the aromatic-ring hydroxylase family. TetX subfamily.</text>
</comment>
<keyword evidence="1 5" id="KW-0285">Flavoprotein</keyword>
<dbReference type="PATRIC" id="fig|402612.5.peg.1559"/>
<dbReference type="HOGENOM" id="CLU_009665_4_0_10"/>
<keyword evidence="5" id="KW-0547">Nucleotide-binding</keyword>
<comment type="domain">
    <text evidence="5">Consists of an N-terminal FAD-binding domain with a Rossman fold and a C-terminal substrate-binding domain.</text>
</comment>
<dbReference type="InterPro" id="IPR036188">
    <property type="entry name" value="FAD/NAD-bd_sf"/>
</dbReference>
<dbReference type="GO" id="GO:0046677">
    <property type="term" value="P:response to antibiotic"/>
    <property type="evidence" value="ECO:0007669"/>
    <property type="project" value="InterPro"/>
</dbReference>
<dbReference type="HAMAP" id="MF_00845">
    <property type="entry name" value="TetX_monooxygenase"/>
    <property type="match status" value="1"/>
</dbReference>
<dbReference type="RefSeq" id="WP_011963656.1">
    <property type="nucleotide sequence ID" value="NC_009613.3"/>
</dbReference>
<gene>
    <name evidence="7" type="primary">tetX</name>
    <name evidence="7" type="ordered locus">FP1543</name>
</gene>
<dbReference type="Pfam" id="PF01494">
    <property type="entry name" value="FAD_binding_3"/>
    <property type="match status" value="1"/>
</dbReference>
<evidence type="ECO:0000256" key="3">
    <source>
        <dbReference type="ARBA" id="ARBA00023002"/>
    </source>
</evidence>
<dbReference type="InterPro" id="IPR043683">
    <property type="entry name" value="TetX_monooxygenase"/>
</dbReference>
<dbReference type="PANTHER" id="PTHR46972:SF1">
    <property type="entry name" value="FAD DEPENDENT OXIDOREDUCTASE DOMAIN-CONTAINING PROTEIN"/>
    <property type="match status" value="1"/>
</dbReference>
<dbReference type="eggNOG" id="COG0654">
    <property type="taxonomic scope" value="Bacteria"/>
</dbReference>
<keyword evidence="3 5" id="KW-0560">Oxidoreductase</keyword>
<evidence type="ECO:0000259" key="6">
    <source>
        <dbReference type="Pfam" id="PF01494"/>
    </source>
</evidence>
<dbReference type="SUPFAM" id="SSF51905">
    <property type="entry name" value="FAD/NAD(P)-binding domain"/>
    <property type="match status" value="1"/>
</dbReference>
<comment type="subcellular location">
    <subcellularLocation>
        <location evidence="5">Cytoplasm</location>
    </subcellularLocation>
</comment>
<dbReference type="PRINTS" id="PR00420">
    <property type="entry name" value="RNGMNOXGNASE"/>
</dbReference>
<feature type="domain" description="FAD-binding" evidence="6">
    <location>
        <begin position="10"/>
        <end position="330"/>
    </location>
</feature>
<comment type="cofactor">
    <cofactor evidence="5">
        <name>FAD</name>
        <dbReference type="ChEBI" id="CHEBI:57692"/>
    </cofactor>
</comment>
<dbReference type="EMBL" id="AM398681">
    <property type="protein sequence ID" value="CAL43611.1"/>
    <property type="molecule type" value="Genomic_DNA"/>
</dbReference>
<evidence type="ECO:0000256" key="5">
    <source>
        <dbReference type="HAMAP-Rule" id="MF_00845"/>
    </source>
</evidence>
<dbReference type="EC" id="1.14.13.-" evidence="5"/>
<dbReference type="InterPro" id="IPR002938">
    <property type="entry name" value="FAD-bd"/>
</dbReference>
<evidence type="ECO:0000313" key="8">
    <source>
        <dbReference type="Proteomes" id="UP000006394"/>
    </source>
</evidence>
<dbReference type="GeneID" id="66552268"/>
<dbReference type="OrthoDB" id="9782160at2"/>
<comment type="subunit">
    <text evidence="5">Monomer.</text>
</comment>
<feature type="binding site" evidence="5">
    <location>
        <position position="53"/>
    </location>
    <ligand>
        <name>FAD</name>
        <dbReference type="ChEBI" id="CHEBI:57692"/>
    </ligand>
</feature>
<sequence length="385" mass="43244">MKNNLAENKKIAIIGGGPVGLTTAILLQQKGVNVKVYERDLNAQTRISGGTLDIHNDTGQLAFKKAGLLELFFKNARPTGERAVDIQANIVEEVMPTEENKLERPEIDRNDMRRILLESLNENTVEWDSQLINLEKKENQFHLQFKNGKIEIADVVIIENGGQSNARKYVTDLTPKYTGTFVLQGEVLNPEIFCPNYKNLCKEENTMTISDRKMLFCQVKAKGALNYYLSFKADEDWAVKANIDLNNKESIVAFMNEKCANWHPTFKELFAATDNFTSLAMRMLNVENGWKSKETNITLVGDAAHLMPPFAGVGVNVGLLDALNLAINLTEGDFSNIDAAIKDYEQKMFVYAAEAQDGTSQAEEGIHSDISFEELMKQREEGHRK</sequence>
<name>A6GZT8_FLAPJ</name>
<organism evidence="7 8">
    <name type="scientific">Flavobacterium psychrophilum (strain ATCC 49511 / DSM 21280 / CIP 103535 / JIP02/86)</name>
    <dbReference type="NCBI Taxonomy" id="402612"/>
    <lineage>
        <taxon>Bacteria</taxon>
        <taxon>Pseudomonadati</taxon>
        <taxon>Bacteroidota</taxon>
        <taxon>Flavobacteriia</taxon>
        <taxon>Flavobacteriales</taxon>
        <taxon>Flavobacteriaceae</taxon>
        <taxon>Flavobacterium</taxon>
    </lineage>
</organism>
<accession>A6GZT8</accession>
<dbReference type="GO" id="GO:0005737">
    <property type="term" value="C:cytoplasm"/>
    <property type="evidence" value="ECO:0007669"/>
    <property type="project" value="UniProtKB-SubCell"/>
</dbReference>
<dbReference type="STRING" id="402612.FP1543"/>
<evidence type="ECO:0000256" key="1">
    <source>
        <dbReference type="ARBA" id="ARBA00022630"/>
    </source>
</evidence>